<feature type="binding site" evidence="1">
    <location>
        <position position="149"/>
    </location>
    <ligand>
        <name>ATP</name>
        <dbReference type="ChEBI" id="CHEBI:30616"/>
    </ligand>
</feature>
<feature type="binding site" evidence="1">
    <location>
        <position position="220"/>
    </location>
    <ligand>
        <name>ATP</name>
        <dbReference type="ChEBI" id="CHEBI:30616"/>
    </ligand>
</feature>
<dbReference type="CDD" id="cd02194">
    <property type="entry name" value="ThiL"/>
    <property type="match status" value="1"/>
</dbReference>
<keyword evidence="5" id="KW-1185">Reference proteome</keyword>
<dbReference type="InterPro" id="IPR016188">
    <property type="entry name" value="PurM-like_N"/>
</dbReference>
<reference evidence="4 5" key="1">
    <citation type="submission" date="2016-10" db="EMBL/GenBank/DDBJ databases">
        <authorList>
            <person name="de Groot N.N."/>
        </authorList>
    </citation>
    <scope>NUCLEOTIDE SEQUENCE [LARGE SCALE GENOMIC DNA]</scope>
    <source>
        <strain evidence="4 5">DSM 23995</strain>
    </source>
</reference>
<dbReference type="InterPro" id="IPR036676">
    <property type="entry name" value="PurM-like_C_sf"/>
</dbReference>
<feature type="binding site" evidence="1">
    <location>
        <position position="221"/>
    </location>
    <ligand>
        <name>Mg(2+)</name>
        <dbReference type="ChEBI" id="CHEBI:18420"/>
        <label>5</label>
    </ligand>
</feature>
<dbReference type="STRING" id="930128.SAMN05192532_105271"/>
<dbReference type="PANTHER" id="PTHR30270">
    <property type="entry name" value="THIAMINE-MONOPHOSPHATE KINASE"/>
    <property type="match status" value="1"/>
</dbReference>
<feature type="binding site" evidence="1">
    <location>
        <position position="75"/>
    </location>
    <ligand>
        <name>Mg(2+)</name>
        <dbReference type="ChEBI" id="CHEBI:18420"/>
        <label>2</label>
    </ligand>
</feature>
<dbReference type="SUPFAM" id="SSF55326">
    <property type="entry name" value="PurM N-terminal domain-like"/>
    <property type="match status" value="1"/>
</dbReference>
<dbReference type="InterPro" id="IPR036921">
    <property type="entry name" value="PurM-like_N_sf"/>
</dbReference>
<dbReference type="Pfam" id="PF00586">
    <property type="entry name" value="AIRS"/>
    <property type="match status" value="1"/>
</dbReference>
<evidence type="ECO:0000259" key="2">
    <source>
        <dbReference type="Pfam" id="PF00586"/>
    </source>
</evidence>
<keyword evidence="1" id="KW-0808">Transferase</keyword>
<name>A0A1I2ECZ8_9BACI</name>
<dbReference type="OrthoDB" id="9802811at2"/>
<comment type="function">
    <text evidence="1">Catalyzes the ATP-dependent phosphorylation of thiamine-monophosphate (TMP) to form thiamine-pyrophosphate (TPP), the active form of vitamin B1.</text>
</comment>
<feature type="binding site" evidence="1">
    <location>
        <position position="268"/>
    </location>
    <ligand>
        <name>substrate</name>
    </ligand>
</feature>
<keyword evidence="1" id="KW-0784">Thiamine biosynthesis</keyword>
<dbReference type="Pfam" id="PF02769">
    <property type="entry name" value="AIRS_C"/>
    <property type="match status" value="1"/>
</dbReference>
<comment type="pathway">
    <text evidence="1">Cofactor biosynthesis; thiamine diphosphate biosynthesis; thiamine diphosphate from thiamine phosphate: step 1/1.</text>
</comment>
<organism evidence="4 5">
    <name type="scientific">Alteribacillus iranensis</name>
    <dbReference type="NCBI Taxonomy" id="930128"/>
    <lineage>
        <taxon>Bacteria</taxon>
        <taxon>Bacillati</taxon>
        <taxon>Bacillota</taxon>
        <taxon>Bacilli</taxon>
        <taxon>Bacillales</taxon>
        <taxon>Bacillaceae</taxon>
        <taxon>Alteribacillus</taxon>
    </lineage>
</organism>
<feature type="domain" description="PurM-like N-terminal" evidence="2">
    <location>
        <begin position="27"/>
        <end position="141"/>
    </location>
</feature>
<keyword evidence="1" id="KW-0460">Magnesium</keyword>
<accession>A0A1I2ECZ8</accession>
<feature type="binding site" evidence="1">
    <location>
        <position position="46"/>
    </location>
    <ligand>
        <name>Mg(2+)</name>
        <dbReference type="ChEBI" id="CHEBI:18420"/>
        <label>2</label>
    </ligand>
</feature>
<evidence type="ECO:0000259" key="3">
    <source>
        <dbReference type="Pfam" id="PF02769"/>
    </source>
</evidence>
<protein>
    <recommendedName>
        <fullName evidence="1">Thiamine-monophosphate kinase</fullName>
        <shortName evidence="1">TMP kinase</shortName>
        <shortName evidence="1">Thiamine-phosphate kinase</shortName>
        <ecNumber evidence="1">2.7.4.16</ecNumber>
    </recommendedName>
</protein>
<dbReference type="EC" id="2.7.4.16" evidence="1"/>
<evidence type="ECO:0000313" key="5">
    <source>
        <dbReference type="Proteomes" id="UP000199516"/>
    </source>
</evidence>
<dbReference type="GO" id="GO:0009229">
    <property type="term" value="P:thiamine diphosphate biosynthetic process"/>
    <property type="evidence" value="ECO:0007669"/>
    <property type="project" value="UniProtKB-UniRule"/>
</dbReference>
<dbReference type="EMBL" id="FONT01000005">
    <property type="protein sequence ID" value="SFE90513.1"/>
    <property type="molecule type" value="Genomic_DNA"/>
</dbReference>
<keyword evidence="1" id="KW-0067">ATP-binding</keyword>
<evidence type="ECO:0000256" key="1">
    <source>
        <dbReference type="HAMAP-Rule" id="MF_02128"/>
    </source>
</evidence>
<gene>
    <name evidence="1" type="primary">thiL</name>
    <name evidence="4" type="ORF">SAMN05192532_105271</name>
</gene>
<comment type="caution">
    <text evidence="1">Lacks conserved residue(s) required for the propagation of feature annotation.</text>
</comment>
<proteinExistence type="inferred from homology"/>
<dbReference type="GO" id="GO:0009228">
    <property type="term" value="P:thiamine biosynthetic process"/>
    <property type="evidence" value="ECO:0007669"/>
    <property type="project" value="UniProtKB-KW"/>
</dbReference>
<feature type="binding site" evidence="1">
    <location>
        <position position="218"/>
    </location>
    <ligand>
        <name>Mg(2+)</name>
        <dbReference type="ChEBI" id="CHEBI:18420"/>
        <label>3</label>
    </ligand>
</feature>
<feature type="binding site" evidence="1">
    <location>
        <position position="75"/>
    </location>
    <ligand>
        <name>Mg(2+)</name>
        <dbReference type="ChEBI" id="CHEBI:18420"/>
        <label>4</label>
    </ligand>
</feature>
<dbReference type="SUPFAM" id="SSF56042">
    <property type="entry name" value="PurM C-terminal domain-like"/>
    <property type="match status" value="1"/>
</dbReference>
<feature type="binding site" evidence="1">
    <location>
        <position position="53"/>
    </location>
    <ligand>
        <name>substrate</name>
    </ligand>
</feature>
<feature type="binding site" evidence="1">
    <location>
        <position position="75"/>
    </location>
    <ligand>
        <name>Mg(2+)</name>
        <dbReference type="ChEBI" id="CHEBI:18420"/>
        <label>3</label>
    </ligand>
</feature>
<dbReference type="UniPathway" id="UPA00060">
    <property type="reaction ID" value="UER00142"/>
</dbReference>
<dbReference type="GO" id="GO:0009030">
    <property type="term" value="F:thiamine-phosphate kinase activity"/>
    <property type="evidence" value="ECO:0007669"/>
    <property type="project" value="UniProtKB-UniRule"/>
</dbReference>
<keyword evidence="1" id="KW-0479">Metal-binding</keyword>
<feature type="binding site" evidence="1">
    <location>
        <position position="123"/>
    </location>
    <ligand>
        <name>Mg(2+)</name>
        <dbReference type="ChEBI" id="CHEBI:18420"/>
        <label>1</label>
    </ligand>
</feature>
<dbReference type="RefSeq" id="WP_091662460.1">
    <property type="nucleotide sequence ID" value="NZ_FONT01000005.1"/>
</dbReference>
<evidence type="ECO:0000313" key="4">
    <source>
        <dbReference type="EMBL" id="SFE90513.1"/>
    </source>
</evidence>
<dbReference type="GO" id="GO:0000287">
    <property type="term" value="F:magnesium ion binding"/>
    <property type="evidence" value="ECO:0007669"/>
    <property type="project" value="UniProtKB-UniRule"/>
</dbReference>
<dbReference type="AlphaFoldDB" id="A0A1I2ECZ8"/>
<dbReference type="Gene3D" id="3.30.1330.10">
    <property type="entry name" value="PurM-like, N-terminal domain"/>
    <property type="match status" value="1"/>
</dbReference>
<dbReference type="PIRSF" id="PIRSF005303">
    <property type="entry name" value="Thiam_monoph_kin"/>
    <property type="match status" value="1"/>
</dbReference>
<sequence length="329" mass="36938">MPRDEFVWINKQRPSKYFDSHIIEGIGDDTAVYSSSDDFDELLCVDTLIEDIHFKKSTMAPEDIGHKALAVNISDIAAMGGIPTYYMVAIAVPTTWSDDELEGIYRGMTELGIRYKMDMIGGDTVSSPRGLMISVTVRGKVEKGRALLRKNAKPGDLVFLTNTTGRSAAGLSLLLDKGRHGRFSMQESELVQTHQRPEPRVQEGRAAAKIDPLISLNDISDGLASELNELAEASNTSIELWETHIPIAKELKNFPEKNYWDWIFYGGEDFELVGTVRESDWPILENEIEKTESQLYVIGRVLEGNPLVTLLGEKRKTILEKKGYNHFKQ</sequence>
<feature type="binding site" evidence="1">
    <location>
        <position position="29"/>
    </location>
    <ligand>
        <name>Mg(2+)</name>
        <dbReference type="ChEBI" id="CHEBI:18420"/>
        <label>3</label>
    </ligand>
</feature>
<feature type="domain" description="PurM-like C-terminal" evidence="3">
    <location>
        <begin position="153"/>
        <end position="305"/>
    </location>
</feature>
<dbReference type="NCBIfam" id="TIGR01379">
    <property type="entry name" value="thiL"/>
    <property type="match status" value="1"/>
</dbReference>
<comment type="catalytic activity">
    <reaction evidence="1">
        <text>thiamine phosphate + ATP = thiamine diphosphate + ADP</text>
        <dbReference type="Rhea" id="RHEA:15913"/>
        <dbReference type="ChEBI" id="CHEBI:30616"/>
        <dbReference type="ChEBI" id="CHEBI:37575"/>
        <dbReference type="ChEBI" id="CHEBI:58937"/>
        <dbReference type="ChEBI" id="CHEBI:456216"/>
        <dbReference type="EC" id="2.7.4.16"/>
    </reaction>
</comment>
<feature type="binding site" evidence="1">
    <location>
        <position position="324"/>
    </location>
    <ligand>
        <name>substrate</name>
    </ligand>
</feature>
<feature type="binding site" evidence="1">
    <location>
        <position position="105"/>
    </location>
    <ligand>
        <name>ATP</name>
        <dbReference type="ChEBI" id="CHEBI:30616"/>
    </ligand>
</feature>
<dbReference type="Proteomes" id="UP000199516">
    <property type="component" value="Unassembled WGS sequence"/>
</dbReference>
<feature type="binding site" evidence="1">
    <location>
        <position position="29"/>
    </location>
    <ligand>
        <name>Mg(2+)</name>
        <dbReference type="ChEBI" id="CHEBI:18420"/>
        <label>4</label>
    </ligand>
</feature>
<comment type="miscellaneous">
    <text evidence="1">Reaction mechanism of ThiL seems to utilize a direct, inline transfer of the gamma-phosphate of ATP to TMP rather than a phosphorylated enzyme intermediate.</text>
</comment>
<dbReference type="Gene3D" id="3.90.650.10">
    <property type="entry name" value="PurM-like C-terminal domain"/>
    <property type="match status" value="1"/>
</dbReference>
<feature type="binding site" evidence="1">
    <location>
        <begin position="122"/>
        <end position="123"/>
    </location>
    <ligand>
        <name>ATP</name>
        <dbReference type="ChEBI" id="CHEBI:30616"/>
    </ligand>
</feature>
<feature type="binding site" evidence="1">
    <location>
        <position position="46"/>
    </location>
    <ligand>
        <name>Mg(2+)</name>
        <dbReference type="ChEBI" id="CHEBI:18420"/>
        <label>1</label>
    </ligand>
</feature>
<keyword evidence="1 4" id="KW-0418">Kinase</keyword>
<dbReference type="InterPro" id="IPR010918">
    <property type="entry name" value="PurM-like_C_dom"/>
</dbReference>
<dbReference type="GO" id="GO:0005524">
    <property type="term" value="F:ATP binding"/>
    <property type="evidence" value="ECO:0007669"/>
    <property type="project" value="UniProtKB-UniRule"/>
</dbReference>
<dbReference type="PANTHER" id="PTHR30270:SF0">
    <property type="entry name" value="THIAMINE-MONOPHOSPHATE KINASE"/>
    <property type="match status" value="1"/>
</dbReference>
<comment type="similarity">
    <text evidence="1">Belongs to the thiamine-monophosphate kinase family.</text>
</comment>
<dbReference type="HAMAP" id="MF_02128">
    <property type="entry name" value="TMP_kinase"/>
    <property type="match status" value="1"/>
</dbReference>
<keyword evidence="1" id="KW-0547">Nucleotide-binding</keyword>
<dbReference type="InterPro" id="IPR006283">
    <property type="entry name" value="ThiL-like"/>
</dbReference>